<accession>A0A3B1AJH3</accession>
<sequence length="285" mass="33591">QDDFLGLSSEQVYRMLNFAYDTPELFQFAEQLPIEPDAPILMLMQGIISAIDDKGLTATKARGGLPQKLCREIWDDYSKLYADDTFTSFHKVNKEDDFFELHVTRVILELAGFLRKTKGRFYLTKKYQKIASKSGLKGLYPIIFKIYCREFNWGYWDRYNDVPFIQQSFLFTLYLLKQYGEKMTFTSVYEDDFLRAFPMVIDEMEGSSYSTPEEDLRRCYYSRACKCFLVFFGLAELEVIKDDKHYDHKYKIKKTPLFDAVVHFNFLDPKIVKAIHSSVHSDHLH</sequence>
<name>A0A3B1AJH3_9ZZZZ</name>
<feature type="non-terminal residue" evidence="1">
    <location>
        <position position="1"/>
    </location>
</feature>
<gene>
    <name evidence="1" type="ORF">MNBD_GAMMA23-1874</name>
</gene>
<protein>
    <submittedName>
        <fullName evidence="1">Uncharacterized protein</fullName>
    </submittedName>
</protein>
<reference evidence="1" key="1">
    <citation type="submission" date="2018-06" db="EMBL/GenBank/DDBJ databases">
        <authorList>
            <person name="Zhirakovskaya E."/>
        </authorList>
    </citation>
    <scope>NUCLEOTIDE SEQUENCE</scope>
</reference>
<proteinExistence type="predicted"/>
<dbReference type="AlphaFoldDB" id="A0A3B1AJH3"/>
<evidence type="ECO:0000313" key="1">
    <source>
        <dbReference type="EMBL" id="VAW99557.1"/>
    </source>
</evidence>
<dbReference type="EMBL" id="UOFT01000079">
    <property type="protein sequence ID" value="VAW99557.1"/>
    <property type="molecule type" value="Genomic_DNA"/>
</dbReference>
<organism evidence="1">
    <name type="scientific">hydrothermal vent metagenome</name>
    <dbReference type="NCBI Taxonomy" id="652676"/>
    <lineage>
        <taxon>unclassified sequences</taxon>
        <taxon>metagenomes</taxon>
        <taxon>ecological metagenomes</taxon>
    </lineage>
</organism>